<evidence type="ECO:0000313" key="3">
    <source>
        <dbReference type="EMBL" id="TGG87000.1"/>
    </source>
</evidence>
<dbReference type="Gene3D" id="3.30.420.40">
    <property type="match status" value="3"/>
</dbReference>
<evidence type="ECO:0000256" key="1">
    <source>
        <dbReference type="ARBA" id="ARBA00006479"/>
    </source>
</evidence>
<dbReference type="InterPro" id="IPR043129">
    <property type="entry name" value="ATPase_NBD"/>
</dbReference>
<dbReference type="AlphaFoldDB" id="A0A1G6Q2Y3"/>
<proteinExistence type="inferred from homology"/>
<gene>
    <name evidence="3" type="ORF">E4650_09100</name>
    <name evidence="2" type="ORF">SAMN04488588_1951</name>
</gene>
<organism evidence="2 4">
    <name type="scientific">Geotoga petraea</name>
    <dbReference type="NCBI Taxonomy" id="28234"/>
    <lineage>
        <taxon>Bacteria</taxon>
        <taxon>Thermotogati</taxon>
        <taxon>Thermotogota</taxon>
        <taxon>Thermotogae</taxon>
        <taxon>Petrotogales</taxon>
        <taxon>Petrotogaceae</taxon>
        <taxon>Geotoga</taxon>
    </lineage>
</organism>
<dbReference type="RefSeq" id="WP_091405399.1">
    <property type="nucleotide sequence ID" value="NZ_FMYV01000010.1"/>
</dbReference>
<dbReference type="InterPro" id="IPR036388">
    <property type="entry name" value="WH-like_DNA-bd_sf"/>
</dbReference>
<dbReference type="PANTHER" id="PTHR18964">
    <property type="entry name" value="ROK (REPRESSOR, ORF, KINASE) FAMILY"/>
    <property type="match status" value="1"/>
</dbReference>
<comment type="similarity">
    <text evidence="1">Belongs to the ROK (NagC/XylR) family.</text>
</comment>
<keyword evidence="2" id="KW-0808">Transferase</keyword>
<dbReference type="PROSITE" id="PS01125">
    <property type="entry name" value="ROK"/>
    <property type="match status" value="1"/>
</dbReference>
<evidence type="ECO:0000313" key="2">
    <source>
        <dbReference type="EMBL" id="SDC86126.1"/>
    </source>
</evidence>
<dbReference type="InterPro" id="IPR000600">
    <property type="entry name" value="ROK"/>
</dbReference>
<evidence type="ECO:0000313" key="5">
    <source>
        <dbReference type="Proteomes" id="UP000297288"/>
    </source>
</evidence>
<keyword evidence="2" id="KW-0418">Kinase</keyword>
<accession>A0A1G6Q2Y3</accession>
<reference evidence="2 4" key="1">
    <citation type="submission" date="2016-10" db="EMBL/GenBank/DDBJ databases">
        <authorList>
            <person name="de Groot N.N."/>
        </authorList>
    </citation>
    <scope>NUCLEOTIDE SEQUENCE [LARGE SCALE GENOMIC DNA]</scope>
    <source>
        <strain evidence="2 4">WG14</strain>
    </source>
</reference>
<dbReference type="GO" id="GO:0016301">
    <property type="term" value="F:kinase activity"/>
    <property type="evidence" value="ECO:0007669"/>
    <property type="project" value="UniProtKB-KW"/>
</dbReference>
<dbReference type="Pfam" id="PF00480">
    <property type="entry name" value="ROK"/>
    <property type="match status" value="1"/>
</dbReference>
<dbReference type="OrthoDB" id="9796533at2"/>
<dbReference type="CDD" id="cd23763">
    <property type="entry name" value="ASKHA_ATPase_ROK"/>
    <property type="match status" value="1"/>
</dbReference>
<evidence type="ECO:0000313" key="4">
    <source>
        <dbReference type="Proteomes" id="UP000199322"/>
    </source>
</evidence>
<protein>
    <submittedName>
        <fullName evidence="3">ROK family protein</fullName>
    </submittedName>
    <submittedName>
        <fullName evidence="2">Sugar kinase of the NBD/HSP70 family, may contain an N-terminal HTH domain</fullName>
    </submittedName>
</protein>
<dbReference type="STRING" id="28234.SAMN04488588_1951"/>
<dbReference type="PANTHER" id="PTHR18964:SF110">
    <property type="entry name" value="TRANSCRIPTIONAL REGULATOR, XYLR-RELATED"/>
    <property type="match status" value="1"/>
</dbReference>
<dbReference type="Gene3D" id="1.10.10.10">
    <property type="entry name" value="Winged helix-like DNA-binding domain superfamily/Winged helix DNA-binding domain"/>
    <property type="match status" value="1"/>
</dbReference>
<sequence>MDKVRNTKIENIKKSLKFIFLNNKTTRKEISEYTNLSNSSITRVINYLMANDFILKSNKINESKYGRKSEMLMVNKNKLRIFVVDIDVNTTMFGEGYFDGTVDLLKTIPTPDSFDELNSIVKSYISSLNKDFFYISYSIPGIVDIGSKRIKDTPNLKWKDFSYNSLIKNDDIILDNDSNLSILAEKIRSEDMKDKKNAIFILIKEGIGSGLLLNDEIYRGFSFSAGEIGHNYIFGEKVKFEHFIDFERNYEKTIDTIALNISYAINLLNLEKVIIGGKIINYPAVTFRELKKRIQKYTYVNNDNVDIRVTEFNYVPASMIGACVNGVIKYIDNI</sequence>
<dbReference type="SUPFAM" id="SSF46785">
    <property type="entry name" value="Winged helix' DNA-binding domain"/>
    <property type="match status" value="1"/>
</dbReference>
<keyword evidence="4" id="KW-1185">Reference proteome</keyword>
<dbReference type="Proteomes" id="UP000199322">
    <property type="component" value="Unassembled WGS sequence"/>
</dbReference>
<dbReference type="SUPFAM" id="SSF53067">
    <property type="entry name" value="Actin-like ATPase domain"/>
    <property type="match status" value="1"/>
</dbReference>
<dbReference type="EMBL" id="FMYV01000010">
    <property type="protein sequence ID" value="SDC86126.1"/>
    <property type="molecule type" value="Genomic_DNA"/>
</dbReference>
<reference evidence="3 5" key="2">
    <citation type="submission" date="2019-04" db="EMBL/GenBank/DDBJ databases">
        <title>Draft genome sequence data and analysis of a Fermenting Bacterium, Geotoga petraea strain HO-Geo1, isolated from heavy-oil petroleum reservoir in Russia.</title>
        <authorList>
            <person name="Grouzdev D.S."/>
            <person name="Semenova E.M."/>
            <person name="Sokolova D.S."/>
            <person name="Tourova T.P."/>
            <person name="Poltaraus A.B."/>
            <person name="Nazina T.N."/>
        </authorList>
    </citation>
    <scope>NUCLEOTIDE SEQUENCE [LARGE SCALE GENOMIC DNA]</scope>
    <source>
        <strain evidence="3 5">HO-Geo1</strain>
    </source>
</reference>
<name>A0A1G6Q2Y3_9BACT</name>
<dbReference type="EMBL" id="SRME01000006">
    <property type="protein sequence ID" value="TGG87000.1"/>
    <property type="molecule type" value="Genomic_DNA"/>
</dbReference>
<dbReference type="InterPro" id="IPR036390">
    <property type="entry name" value="WH_DNA-bd_sf"/>
</dbReference>
<dbReference type="Proteomes" id="UP000297288">
    <property type="component" value="Unassembled WGS sequence"/>
</dbReference>
<dbReference type="InterPro" id="IPR049874">
    <property type="entry name" value="ROK_cs"/>
</dbReference>